<comment type="caution">
    <text evidence="2">The sequence shown here is derived from an EMBL/GenBank/DDBJ whole genome shotgun (WGS) entry which is preliminary data.</text>
</comment>
<name>A0A9X3WW72_9BACT</name>
<gene>
    <name evidence="2" type="ORF">KEG57_02840</name>
</gene>
<evidence type="ECO:0000256" key="1">
    <source>
        <dbReference type="SAM" id="Phobius"/>
    </source>
</evidence>
<dbReference type="RefSeq" id="WP_272458086.1">
    <property type="nucleotide sequence ID" value="NZ_JAGTJJ010000001.1"/>
</dbReference>
<reference evidence="2 3" key="1">
    <citation type="submission" date="2021-04" db="EMBL/GenBank/DDBJ databases">
        <title>Genome analysis of Polyangium sp.</title>
        <authorList>
            <person name="Li Y."/>
            <person name="Wang J."/>
        </authorList>
    </citation>
    <scope>NUCLEOTIDE SEQUENCE [LARGE SCALE GENOMIC DNA]</scope>
    <source>
        <strain evidence="2 3">SDU14</strain>
    </source>
</reference>
<organism evidence="2 3">
    <name type="scientific">Polyangium jinanense</name>
    <dbReference type="NCBI Taxonomy" id="2829994"/>
    <lineage>
        <taxon>Bacteria</taxon>
        <taxon>Pseudomonadati</taxon>
        <taxon>Myxococcota</taxon>
        <taxon>Polyangia</taxon>
        <taxon>Polyangiales</taxon>
        <taxon>Polyangiaceae</taxon>
        <taxon>Polyangium</taxon>
    </lineage>
</organism>
<keyword evidence="1" id="KW-0812">Transmembrane</keyword>
<dbReference type="EMBL" id="JAGTJJ010000001">
    <property type="protein sequence ID" value="MDC3979419.1"/>
    <property type="molecule type" value="Genomic_DNA"/>
</dbReference>
<evidence type="ECO:0000313" key="3">
    <source>
        <dbReference type="Proteomes" id="UP001151081"/>
    </source>
</evidence>
<feature type="transmembrane region" description="Helical" evidence="1">
    <location>
        <begin position="151"/>
        <end position="173"/>
    </location>
</feature>
<sequence length="243" mass="26701">MRRPRWRRLLSLGFLGCLTLSLVPLGCSSARLYRPPAPDDRPRVPEATAERLRACVDELSGTIEPGYYSLDASVKVDQEGRVVEVETTGQPNPDVGSCMRLALRGMTLPEDVLERGMLRTSASANRQAMPDRGPIGEVVTIVVVTIVFTEVIIEAFAIAVGVTVTATVAAGAAEAFAKRRKRRSCTTHYEMCMDDITGDEDGNHRKESLCGTCLSICTNKKEWPRQIGTGQSCLYRGYSEWDD</sequence>
<keyword evidence="1" id="KW-0472">Membrane</keyword>
<protein>
    <submittedName>
        <fullName evidence="2">Uncharacterized protein</fullName>
    </submittedName>
</protein>
<proteinExistence type="predicted"/>
<keyword evidence="1" id="KW-1133">Transmembrane helix</keyword>
<dbReference type="AlphaFoldDB" id="A0A9X3WW72"/>
<accession>A0A9X3WW72</accession>
<dbReference type="Proteomes" id="UP001151081">
    <property type="component" value="Unassembled WGS sequence"/>
</dbReference>
<keyword evidence="3" id="KW-1185">Reference proteome</keyword>
<evidence type="ECO:0000313" key="2">
    <source>
        <dbReference type="EMBL" id="MDC3979419.1"/>
    </source>
</evidence>